<comment type="similarity">
    <text evidence="10">Belongs to the nuclear hormone receptor family.</text>
</comment>
<feature type="compositionally biased region" description="Low complexity" evidence="11">
    <location>
        <begin position="663"/>
        <end position="689"/>
    </location>
</feature>
<keyword evidence="6 10" id="KW-0238">DNA-binding</keyword>
<dbReference type="PRINTS" id="PR00047">
    <property type="entry name" value="STROIDFINGER"/>
</dbReference>
<dbReference type="CDD" id="cd07169">
    <property type="entry name" value="NR_DBD_GCNF_like"/>
    <property type="match status" value="1"/>
</dbReference>
<dbReference type="CDD" id="cd06953">
    <property type="entry name" value="NR_LBD_DHR4_like"/>
    <property type="match status" value="1"/>
</dbReference>
<keyword evidence="4 10" id="KW-0862">Zinc</keyword>
<dbReference type="Pfam" id="PF00105">
    <property type="entry name" value="zf-C4"/>
    <property type="match status" value="1"/>
</dbReference>
<name>A0A6F9DE09_9ASCI</name>
<keyword evidence="8 10" id="KW-0675">Receptor</keyword>
<evidence type="ECO:0000259" key="13">
    <source>
        <dbReference type="PROSITE" id="PS51843"/>
    </source>
</evidence>
<evidence type="ECO:0000256" key="3">
    <source>
        <dbReference type="ARBA" id="ARBA00022771"/>
    </source>
</evidence>
<dbReference type="GO" id="GO:0005634">
    <property type="term" value="C:nucleus"/>
    <property type="evidence" value="ECO:0007669"/>
    <property type="project" value="UniProtKB-SubCell"/>
</dbReference>
<keyword evidence="3 10" id="KW-0863">Zinc-finger</keyword>
<dbReference type="SMART" id="SM00399">
    <property type="entry name" value="ZnF_C4"/>
    <property type="match status" value="1"/>
</dbReference>
<dbReference type="InterPro" id="IPR001723">
    <property type="entry name" value="Nuclear_hrmn_rcpt"/>
</dbReference>
<protein>
    <submittedName>
        <fullName evidence="14">GCNF nuclear receptor</fullName>
    </submittedName>
</protein>
<feature type="region of interest" description="Disordered" evidence="11">
    <location>
        <begin position="180"/>
        <end position="200"/>
    </location>
</feature>
<reference evidence="14" key="1">
    <citation type="submission" date="2020-04" db="EMBL/GenBank/DDBJ databases">
        <authorList>
            <person name="Neveu A P."/>
        </authorList>
    </citation>
    <scope>NUCLEOTIDE SEQUENCE</scope>
    <source>
        <tissue evidence="14">Whole embryo</tissue>
    </source>
</reference>
<sequence>MSLDLSRHRMEGISGLSLMSQPQRSFLDKIMKNQDSMPDIAMSMSNMQSNPGLPHLMRGGLGMPNLSNLKGYGSPYVFVPSSNDGLSPKSPPNQIYDSERKEDGKEVKSCLICGDKATGLHYGIISCEGCKGFFKRSICNKRVYRCTRSKNCVMSRKQRNRCQFCRLLKCLQMGMNRKAIREDGMPGGRNKSIGPVQISDEEIERILSGKDFEEEEKQQQHQQQQHQMSMNMDHSGNPFPSLTHGSHPSFLPYLPPRAVNQNAANSINSSTASSPLLNGFRGPNVSSGMQGTRNLLVGANAQTQFVPPLAGVQLRDNPYYTGIPGYQLPPHLSQYTMQQSQMTKDRSPESASELTSGNLVEQLVMAEDVEALSSINVDQVPSEGPISKGQLFGFLCKVADEMLYRQIVWIKKLPFFDSISIKDHTTLLSTTWAEIILLAALCVHEEQLFGDLADITSRYVPDSEELSRFTDYEMEILERMTYLYQKFSHLGIDKEEYVIMKVINFLNQDIKGLEEVDRVEDINKRYWYACQRFTEMRALERSVERRGLNGNAAANGAQRFRDLMLCLPEIRFVAGKMLNTDVAKLPLLFKAILHTCKLQKVQSTQIAAAQLITSSPPPSPTSSPQTQRIGTIREDDKMAAAVTMLDLTHRQHEHHALGRHHGSSGSIGPPSTTSTASSGQIITSGSPRSSHGRSSRDSTSESA</sequence>
<dbReference type="PANTHER" id="PTHR48092">
    <property type="entry name" value="KNIRPS-RELATED PROTEIN-RELATED"/>
    <property type="match status" value="1"/>
</dbReference>
<evidence type="ECO:0000256" key="4">
    <source>
        <dbReference type="ARBA" id="ARBA00022833"/>
    </source>
</evidence>
<comment type="subcellular location">
    <subcellularLocation>
        <location evidence="1 10">Nucleus</location>
    </subcellularLocation>
</comment>
<evidence type="ECO:0000256" key="11">
    <source>
        <dbReference type="SAM" id="MobiDB-lite"/>
    </source>
</evidence>
<keyword evidence="7 10" id="KW-0804">Transcription</keyword>
<accession>A0A6F9DE09</accession>
<feature type="domain" description="NR LBD" evidence="13">
    <location>
        <begin position="355"/>
        <end position="603"/>
    </location>
</feature>
<keyword evidence="2 10" id="KW-0479">Metal-binding</keyword>
<dbReference type="GO" id="GO:0008270">
    <property type="term" value="F:zinc ion binding"/>
    <property type="evidence" value="ECO:0007669"/>
    <property type="project" value="UniProtKB-KW"/>
</dbReference>
<feature type="domain" description="Nuclear receptor" evidence="12">
    <location>
        <begin position="107"/>
        <end position="182"/>
    </location>
</feature>
<evidence type="ECO:0000256" key="6">
    <source>
        <dbReference type="ARBA" id="ARBA00023125"/>
    </source>
</evidence>
<dbReference type="Gene3D" id="3.30.50.10">
    <property type="entry name" value="Erythroid Transcription Factor GATA-1, subunit A"/>
    <property type="match status" value="1"/>
</dbReference>
<dbReference type="SMART" id="SM00430">
    <property type="entry name" value="HOLI"/>
    <property type="match status" value="1"/>
</dbReference>
<keyword evidence="9 10" id="KW-0539">Nucleus</keyword>
<dbReference type="InterPro" id="IPR035500">
    <property type="entry name" value="NHR-like_dom_sf"/>
</dbReference>
<dbReference type="EMBL" id="LR785398">
    <property type="protein sequence ID" value="CAB3248543.1"/>
    <property type="molecule type" value="mRNA"/>
</dbReference>
<evidence type="ECO:0000256" key="1">
    <source>
        <dbReference type="ARBA" id="ARBA00004123"/>
    </source>
</evidence>
<evidence type="ECO:0000256" key="7">
    <source>
        <dbReference type="ARBA" id="ARBA00023163"/>
    </source>
</evidence>
<feature type="compositionally biased region" description="Basic and acidic residues" evidence="11">
    <location>
        <begin position="694"/>
        <end position="703"/>
    </location>
</feature>
<dbReference type="InterPro" id="IPR000536">
    <property type="entry name" value="Nucl_hrmn_rcpt_lig-bd"/>
</dbReference>
<evidence type="ECO:0000256" key="2">
    <source>
        <dbReference type="ARBA" id="ARBA00022723"/>
    </source>
</evidence>
<dbReference type="SUPFAM" id="SSF57716">
    <property type="entry name" value="Glucocorticoid receptor-like (DNA-binding domain)"/>
    <property type="match status" value="1"/>
</dbReference>
<dbReference type="PRINTS" id="PR00398">
    <property type="entry name" value="STRDHORMONER"/>
</dbReference>
<dbReference type="InterPro" id="IPR001628">
    <property type="entry name" value="Znf_hrmn_rcpt"/>
</dbReference>
<dbReference type="GO" id="GO:0043565">
    <property type="term" value="F:sequence-specific DNA binding"/>
    <property type="evidence" value="ECO:0007669"/>
    <property type="project" value="InterPro"/>
</dbReference>
<dbReference type="InterPro" id="IPR013088">
    <property type="entry name" value="Znf_NHR/GATA"/>
</dbReference>
<dbReference type="PROSITE" id="PS51030">
    <property type="entry name" value="NUCLEAR_REC_DBD_2"/>
    <property type="match status" value="1"/>
</dbReference>
<dbReference type="AlphaFoldDB" id="A0A6F9DE09"/>
<evidence type="ECO:0000259" key="12">
    <source>
        <dbReference type="PROSITE" id="PS51030"/>
    </source>
</evidence>
<evidence type="ECO:0000313" key="14">
    <source>
        <dbReference type="EMBL" id="CAB3248543.1"/>
    </source>
</evidence>
<dbReference type="InterPro" id="IPR050200">
    <property type="entry name" value="Nuclear_hormone_rcpt_NR3"/>
</dbReference>
<feature type="region of interest" description="Disordered" evidence="11">
    <location>
        <begin position="651"/>
        <end position="703"/>
    </location>
</feature>
<dbReference type="FunFam" id="3.30.50.10:FF:000006">
    <property type="entry name" value="Nuclear receptor subfamily 5 group A member"/>
    <property type="match status" value="1"/>
</dbReference>
<dbReference type="PROSITE" id="PS51843">
    <property type="entry name" value="NR_LBD"/>
    <property type="match status" value="1"/>
</dbReference>
<dbReference type="GO" id="GO:0003700">
    <property type="term" value="F:DNA-binding transcription factor activity"/>
    <property type="evidence" value="ECO:0007669"/>
    <property type="project" value="InterPro"/>
</dbReference>
<proteinExistence type="evidence at transcript level"/>
<dbReference type="SUPFAM" id="SSF48508">
    <property type="entry name" value="Nuclear receptor ligand-binding domain"/>
    <property type="match status" value="1"/>
</dbReference>
<evidence type="ECO:0000256" key="9">
    <source>
        <dbReference type="ARBA" id="ARBA00023242"/>
    </source>
</evidence>
<gene>
    <name evidence="14" type="primary">Gcnf</name>
</gene>
<dbReference type="Pfam" id="PF00104">
    <property type="entry name" value="Hormone_recep"/>
    <property type="match status" value="1"/>
</dbReference>
<keyword evidence="5 10" id="KW-0805">Transcription regulation</keyword>
<organism evidence="14">
    <name type="scientific">Phallusia mammillata</name>
    <dbReference type="NCBI Taxonomy" id="59560"/>
    <lineage>
        <taxon>Eukaryota</taxon>
        <taxon>Metazoa</taxon>
        <taxon>Chordata</taxon>
        <taxon>Tunicata</taxon>
        <taxon>Ascidiacea</taxon>
        <taxon>Phlebobranchia</taxon>
        <taxon>Ascidiidae</taxon>
        <taxon>Phallusia</taxon>
    </lineage>
</organism>
<evidence type="ECO:0000256" key="8">
    <source>
        <dbReference type="ARBA" id="ARBA00023170"/>
    </source>
</evidence>
<dbReference type="Gene3D" id="1.10.565.10">
    <property type="entry name" value="Retinoid X Receptor"/>
    <property type="match status" value="1"/>
</dbReference>
<dbReference type="PROSITE" id="PS00031">
    <property type="entry name" value="NUCLEAR_REC_DBD_1"/>
    <property type="match status" value="1"/>
</dbReference>
<evidence type="ECO:0000256" key="10">
    <source>
        <dbReference type="RuleBase" id="RU004334"/>
    </source>
</evidence>
<evidence type="ECO:0000256" key="5">
    <source>
        <dbReference type="ARBA" id="ARBA00023015"/>
    </source>
</evidence>